<dbReference type="Proteomes" id="UP000800200">
    <property type="component" value="Unassembled WGS sequence"/>
</dbReference>
<reference evidence="4" key="1">
    <citation type="journal article" date="2020" name="Stud. Mycol.">
        <title>101 Dothideomycetes genomes: a test case for predicting lifestyles and emergence of pathogens.</title>
        <authorList>
            <person name="Haridas S."/>
            <person name="Albert R."/>
            <person name="Binder M."/>
            <person name="Bloem J."/>
            <person name="Labutti K."/>
            <person name="Salamov A."/>
            <person name="Andreopoulos B."/>
            <person name="Baker S."/>
            <person name="Barry K."/>
            <person name="Bills G."/>
            <person name="Bluhm B."/>
            <person name="Cannon C."/>
            <person name="Castanera R."/>
            <person name="Culley D."/>
            <person name="Daum C."/>
            <person name="Ezra D."/>
            <person name="Gonzalez J."/>
            <person name="Henrissat B."/>
            <person name="Kuo A."/>
            <person name="Liang C."/>
            <person name="Lipzen A."/>
            <person name="Lutzoni F."/>
            <person name="Magnuson J."/>
            <person name="Mondo S."/>
            <person name="Nolan M."/>
            <person name="Ohm R."/>
            <person name="Pangilinan J."/>
            <person name="Park H.-J."/>
            <person name="Ramirez L."/>
            <person name="Alfaro M."/>
            <person name="Sun H."/>
            <person name="Tritt A."/>
            <person name="Yoshinaga Y."/>
            <person name="Zwiers L.-H."/>
            <person name="Turgeon B."/>
            <person name="Goodwin S."/>
            <person name="Spatafora J."/>
            <person name="Crous P."/>
            <person name="Grigoriev I."/>
        </authorList>
    </citation>
    <scope>NUCLEOTIDE SEQUENCE</scope>
    <source>
        <strain evidence="4">CBS 207.26</strain>
    </source>
</reference>
<feature type="non-terminal residue" evidence="4">
    <location>
        <position position="50"/>
    </location>
</feature>
<gene>
    <name evidence="4" type="ORF">K469DRAFT_465602</name>
</gene>
<name>A0A6A6EA03_9PEZI</name>
<feature type="non-terminal residue" evidence="4">
    <location>
        <position position="1"/>
    </location>
</feature>
<dbReference type="InterPro" id="IPR036028">
    <property type="entry name" value="SH3-like_dom_sf"/>
</dbReference>
<feature type="domain" description="SH3" evidence="3">
    <location>
        <begin position="1"/>
        <end position="50"/>
    </location>
</feature>
<dbReference type="SUPFAM" id="SSF50044">
    <property type="entry name" value="SH3-domain"/>
    <property type="match status" value="1"/>
</dbReference>
<dbReference type="Gene3D" id="2.30.30.40">
    <property type="entry name" value="SH3 Domains"/>
    <property type="match status" value="1"/>
</dbReference>
<dbReference type="InterPro" id="IPR001452">
    <property type="entry name" value="SH3_domain"/>
</dbReference>
<evidence type="ECO:0000259" key="3">
    <source>
        <dbReference type="PROSITE" id="PS50002"/>
    </source>
</evidence>
<dbReference type="Pfam" id="PF14604">
    <property type="entry name" value="SH3_9"/>
    <property type="match status" value="1"/>
</dbReference>
<dbReference type="PROSITE" id="PS50002">
    <property type="entry name" value="SH3"/>
    <property type="match status" value="1"/>
</dbReference>
<evidence type="ECO:0000256" key="2">
    <source>
        <dbReference type="PROSITE-ProRule" id="PRU00192"/>
    </source>
</evidence>
<dbReference type="AlphaFoldDB" id="A0A6A6EA03"/>
<sequence length="50" mass="6069">FDYEKVESNEINLKEGDYMTYIDMEFQDEQWWFGKYNGESGLFPANYVNL</sequence>
<evidence type="ECO:0000313" key="5">
    <source>
        <dbReference type="Proteomes" id="UP000800200"/>
    </source>
</evidence>
<dbReference type="PRINTS" id="PR00452">
    <property type="entry name" value="SH3DOMAIN"/>
</dbReference>
<organism evidence="4 5">
    <name type="scientific">Zopfia rhizophila CBS 207.26</name>
    <dbReference type="NCBI Taxonomy" id="1314779"/>
    <lineage>
        <taxon>Eukaryota</taxon>
        <taxon>Fungi</taxon>
        <taxon>Dikarya</taxon>
        <taxon>Ascomycota</taxon>
        <taxon>Pezizomycotina</taxon>
        <taxon>Dothideomycetes</taxon>
        <taxon>Dothideomycetes incertae sedis</taxon>
        <taxon>Zopfiaceae</taxon>
        <taxon>Zopfia</taxon>
    </lineage>
</organism>
<dbReference type="SMART" id="SM00326">
    <property type="entry name" value="SH3"/>
    <property type="match status" value="1"/>
</dbReference>
<evidence type="ECO:0000256" key="1">
    <source>
        <dbReference type="ARBA" id="ARBA00022443"/>
    </source>
</evidence>
<protein>
    <recommendedName>
        <fullName evidence="3">SH3 domain-containing protein</fullName>
    </recommendedName>
</protein>
<dbReference type="EMBL" id="ML994623">
    <property type="protein sequence ID" value="KAF2188644.1"/>
    <property type="molecule type" value="Genomic_DNA"/>
</dbReference>
<keyword evidence="5" id="KW-1185">Reference proteome</keyword>
<accession>A0A6A6EA03</accession>
<keyword evidence="1 2" id="KW-0728">SH3 domain</keyword>
<dbReference type="OrthoDB" id="5971719at2759"/>
<proteinExistence type="predicted"/>
<evidence type="ECO:0000313" key="4">
    <source>
        <dbReference type="EMBL" id="KAF2188644.1"/>
    </source>
</evidence>